<sequence>MATSAHAYVRGNTLKFYEWLDSAGTTLPEGPSIWICGDCHVGNLGPIANARGKAKIQVRDFDQTVIGNPAHDLVRLALSLSMAARSSDLPGVVTARMVEQIAEGYESAFDPADELQEHTRPDAVQVALKSAQQRTWRHLAEERTQGKTVAIPLGKRFWPVSGKERKAIRELFDDEVVSALVARLKNRDSDAKVQFLDVAYWMKGCSSLGNLRYAVLLDVGGQASTGQDICLIDVKEAIKAAAPRAASAGQPRDNGLRVMDGAQRMSPNLGGRMAAAHVLGRAVVLRELLPQDLKLEFERVDQREAMRAARFLAHVVGRAHARQMNEAERQRWRTELGRGRRSSLDAPAWLWNSTVDLIALHERAYLDHCRRYAMETLAVGDVEALLN</sequence>
<dbReference type="AlphaFoldDB" id="A0A857JFD5"/>
<name>A0A857JFD5_9BURK</name>
<proteinExistence type="predicted"/>
<dbReference type="PANTHER" id="PTHR39441:SF1">
    <property type="entry name" value="DUF2252 DOMAIN-CONTAINING PROTEIN"/>
    <property type="match status" value="1"/>
</dbReference>
<dbReference type="SUPFAM" id="SSF56112">
    <property type="entry name" value="Protein kinase-like (PK-like)"/>
    <property type="match status" value="1"/>
</dbReference>
<dbReference type="Pfam" id="PF10009">
    <property type="entry name" value="DUF2252"/>
    <property type="match status" value="1"/>
</dbReference>
<reference evidence="1 2" key="1">
    <citation type="submission" date="2020-01" db="EMBL/GenBank/DDBJ databases">
        <title>Genome sequencing of strain KACC 21265.</title>
        <authorList>
            <person name="Heo J."/>
            <person name="Kim S.-J."/>
            <person name="Kim J.-S."/>
            <person name="Hong S.-B."/>
            <person name="Kwon S.-W."/>
        </authorList>
    </citation>
    <scope>NUCLEOTIDE SEQUENCE [LARGE SCALE GENOMIC DNA]</scope>
    <source>
        <strain evidence="1 2">KACC 21265</strain>
    </source>
</reference>
<protein>
    <submittedName>
        <fullName evidence="1">DUF2252 domain-containing protein</fullName>
    </submittedName>
</protein>
<dbReference type="EMBL" id="CP047650">
    <property type="protein sequence ID" value="QHJ01653.1"/>
    <property type="molecule type" value="Genomic_DNA"/>
</dbReference>
<dbReference type="InterPro" id="IPR018721">
    <property type="entry name" value="DUF2252"/>
</dbReference>
<gene>
    <name evidence="1" type="ORF">GT347_20915</name>
</gene>
<dbReference type="PANTHER" id="PTHR39441">
    <property type="entry name" value="DUF2252 DOMAIN-CONTAINING PROTEIN"/>
    <property type="match status" value="1"/>
</dbReference>
<accession>A0A857JFD5</accession>
<keyword evidence="2" id="KW-1185">Reference proteome</keyword>
<evidence type="ECO:0000313" key="2">
    <source>
        <dbReference type="Proteomes" id="UP000464787"/>
    </source>
</evidence>
<organism evidence="1 2">
    <name type="scientific">Xylophilus rhododendri</name>
    <dbReference type="NCBI Taxonomy" id="2697032"/>
    <lineage>
        <taxon>Bacteria</taxon>
        <taxon>Pseudomonadati</taxon>
        <taxon>Pseudomonadota</taxon>
        <taxon>Betaproteobacteria</taxon>
        <taxon>Burkholderiales</taxon>
        <taxon>Xylophilus</taxon>
    </lineage>
</organism>
<dbReference type="Proteomes" id="UP000464787">
    <property type="component" value="Chromosome"/>
</dbReference>
<dbReference type="KEGG" id="xyk:GT347_20915"/>
<evidence type="ECO:0000313" key="1">
    <source>
        <dbReference type="EMBL" id="QHJ01653.1"/>
    </source>
</evidence>
<dbReference type="InterPro" id="IPR011009">
    <property type="entry name" value="Kinase-like_dom_sf"/>
</dbReference>